<proteinExistence type="inferred from homology"/>
<feature type="transmembrane region" description="Helical" evidence="9">
    <location>
        <begin position="695"/>
        <end position="713"/>
    </location>
</feature>
<dbReference type="CDD" id="cd06581">
    <property type="entry name" value="TM_PBP1_LivM_like"/>
    <property type="match status" value="1"/>
</dbReference>
<dbReference type="PANTHER" id="PTHR11795">
    <property type="entry name" value="BRANCHED-CHAIN AMINO ACID TRANSPORT SYSTEM PERMEASE PROTEIN LIVH"/>
    <property type="match status" value="1"/>
</dbReference>
<keyword evidence="2" id="KW-0813">Transport</keyword>
<evidence type="ECO:0000313" key="10">
    <source>
        <dbReference type="EMBL" id="SDK04125.1"/>
    </source>
</evidence>
<evidence type="ECO:0000256" key="2">
    <source>
        <dbReference type="ARBA" id="ARBA00022448"/>
    </source>
</evidence>
<feature type="transmembrane region" description="Helical" evidence="9">
    <location>
        <begin position="33"/>
        <end position="53"/>
    </location>
</feature>
<keyword evidence="7 9" id="KW-0472">Membrane</keyword>
<organism evidence="10 11">
    <name type="scientific">Halovenus aranensis</name>
    <dbReference type="NCBI Taxonomy" id="890420"/>
    <lineage>
        <taxon>Archaea</taxon>
        <taxon>Methanobacteriati</taxon>
        <taxon>Methanobacteriota</taxon>
        <taxon>Stenosarchaea group</taxon>
        <taxon>Halobacteria</taxon>
        <taxon>Halobacteriales</taxon>
        <taxon>Haloarculaceae</taxon>
        <taxon>Halovenus</taxon>
    </lineage>
</organism>
<feature type="transmembrane region" description="Helical" evidence="9">
    <location>
        <begin position="235"/>
        <end position="256"/>
    </location>
</feature>
<dbReference type="InterPro" id="IPR001851">
    <property type="entry name" value="ABC_transp_permease"/>
</dbReference>
<evidence type="ECO:0000256" key="3">
    <source>
        <dbReference type="ARBA" id="ARBA00022475"/>
    </source>
</evidence>
<dbReference type="CDD" id="cd06582">
    <property type="entry name" value="TM_PBP1_LivH_like"/>
    <property type="match status" value="1"/>
</dbReference>
<gene>
    <name evidence="10" type="ORF">SAMN05216226_11559</name>
</gene>
<evidence type="ECO:0000256" key="6">
    <source>
        <dbReference type="ARBA" id="ARBA00022989"/>
    </source>
</evidence>
<comment type="subcellular location">
    <subcellularLocation>
        <location evidence="1">Cell membrane</location>
        <topology evidence="1">Multi-pass membrane protein</topology>
    </subcellularLocation>
</comment>
<evidence type="ECO:0000256" key="5">
    <source>
        <dbReference type="ARBA" id="ARBA00022970"/>
    </source>
</evidence>
<sequence>MYAGTIQSMLDVLSAGTASFISVQELLNGLTVGMVYVLLASGLSVIFGVMHVINFAHGELYAFGAYFAAAIVTPLGGGTGFYVALVVAPLLVGVMGVAIERFTVRPLYGRDPLYHILLTFGLVLVLNDLIKLIWGTSPRRIARPEYLTGPIEMVGMTFSRYSFFIIGFGGALALGVWALLKYTRYGLIIRAGAQDRRMVRNLGISIDRYYSLVFGMGAALAAVAGLIFTAGRGQVVPGIGFDIIISAFVIVVLGGLGSFRGAVVGGLGVGLLQESIIRPGVPDLQLPLVPENVLAPVNMVLGLLPQLEGMVIFVLMIGVLIFRPRGLFGTEFEEDSGELLTGSSGGFLTDSGRFKLGIAMIGLLALVPLGSGMLPSPLSVRLIMTMLTWGLFALALDFIMGYTGLVSLGHALFWGIGAYVSGTVLFNFTESAFVAAGVALLVGGLVAWIVGYFSIRVHGVYFAMITLAFAELFHTSLTKIDGWAVGFCETTPVCSAEAARDIQLTGGSEGLFGFSSYWGLGGVGVELEEIGIFLGPVTLTGDLLLYYIILGVVVASFFITRRMLQSPFGAVLKGIRENEQRVRFLGYDPTVYKRRAFVVSGIFATLAGVIFALNESFVSPEAAEWLKSGEVVVMVILGGMGTLFGPILGAFTFFGLEALLQEETLFGPFIWAGSLVGLGGPIEGVSATVAERWRLFLGSTFVLFVVFLPRGLVSVPELVQQRVPTRFDPTNVPADPEGGDD</sequence>
<keyword evidence="3" id="KW-1003">Cell membrane</keyword>
<dbReference type="Proteomes" id="UP000198856">
    <property type="component" value="Unassembled WGS sequence"/>
</dbReference>
<dbReference type="InterPro" id="IPR043428">
    <property type="entry name" value="LivM-like"/>
</dbReference>
<dbReference type="AlphaFoldDB" id="A0A1G8YPU8"/>
<dbReference type="Pfam" id="PF02653">
    <property type="entry name" value="BPD_transp_2"/>
    <property type="match status" value="2"/>
</dbReference>
<feature type="transmembrane region" description="Helical" evidence="9">
    <location>
        <begin position="301"/>
        <end position="322"/>
    </location>
</feature>
<keyword evidence="5" id="KW-0029">Amino-acid transport</keyword>
<feature type="transmembrane region" description="Helical" evidence="9">
    <location>
        <begin position="543"/>
        <end position="560"/>
    </location>
</feature>
<keyword evidence="11" id="KW-1185">Reference proteome</keyword>
<keyword evidence="6 9" id="KW-1133">Transmembrane helix</keyword>
<evidence type="ECO:0000256" key="8">
    <source>
        <dbReference type="ARBA" id="ARBA00037998"/>
    </source>
</evidence>
<dbReference type="PANTHER" id="PTHR11795:SF442">
    <property type="entry name" value="ABC TRANSPORTER ATP-BINDING PROTEIN"/>
    <property type="match status" value="1"/>
</dbReference>
<dbReference type="GO" id="GO:0015658">
    <property type="term" value="F:branched-chain amino acid transmembrane transporter activity"/>
    <property type="evidence" value="ECO:0007669"/>
    <property type="project" value="InterPro"/>
</dbReference>
<keyword evidence="4 9" id="KW-0812">Transmembrane</keyword>
<feature type="transmembrane region" description="Helical" evidence="9">
    <location>
        <begin position="434"/>
        <end position="453"/>
    </location>
</feature>
<evidence type="ECO:0000256" key="7">
    <source>
        <dbReference type="ARBA" id="ARBA00023136"/>
    </source>
</evidence>
<feature type="transmembrane region" description="Helical" evidence="9">
    <location>
        <begin position="161"/>
        <end position="180"/>
    </location>
</feature>
<dbReference type="EMBL" id="FNFC01000015">
    <property type="protein sequence ID" value="SDK04125.1"/>
    <property type="molecule type" value="Genomic_DNA"/>
</dbReference>
<feature type="transmembrane region" description="Helical" evidence="9">
    <location>
        <begin position="209"/>
        <end position="229"/>
    </location>
</feature>
<evidence type="ECO:0000313" key="11">
    <source>
        <dbReference type="Proteomes" id="UP000198856"/>
    </source>
</evidence>
<dbReference type="STRING" id="890420.SAMN05216226_11559"/>
<reference evidence="10 11" key="1">
    <citation type="submission" date="2016-10" db="EMBL/GenBank/DDBJ databases">
        <authorList>
            <person name="de Groot N.N."/>
        </authorList>
    </citation>
    <scope>NUCLEOTIDE SEQUENCE [LARGE SCALE GENOMIC DNA]</scope>
    <source>
        <strain evidence="10 11">IBRC-M10015</strain>
    </source>
</reference>
<feature type="transmembrane region" description="Helical" evidence="9">
    <location>
        <begin position="633"/>
        <end position="656"/>
    </location>
</feature>
<dbReference type="GO" id="GO:0006865">
    <property type="term" value="P:amino acid transport"/>
    <property type="evidence" value="ECO:0007669"/>
    <property type="project" value="UniProtKB-KW"/>
</dbReference>
<comment type="similarity">
    <text evidence="8">Belongs to the binding-protein-dependent transport system permease family. LivHM subfamily.</text>
</comment>
<evidence type="ECO:0000256" key="9">
    <source>
        <dbReference type="SAM" id="Phobius"/>
    </source>
</evidence>
<feature type="transmembrane region" description="Helical" evidence="9">
    <location>
        <begin position="596"/>
        <end position="613"/>
    </location>
</feature>
<name>A0A1G8YPU8_9EURY</name>
<protein>
    <submittedName>
        <fullName evidence="10">Amino acid/amide ABC transporter membrane protein 1, HAAT family /amino acid/amide ABC transporter membrane protein 2, HAAT family</fullName>
    </submittedName>
</protein>
<evidence type="ECO:0000256" key="1">
    <source>
        <dbReference type="ARBA" id="ARBA00004651"/>
    </source>
</evidence>
<feature type="transmembrane region" description="Helical" evidence="9">
    <location>
        <begin position="668"/>
        <end position="689"/>
    </location>
</feature>
<evidence type="ECO:0000256" key="4">
    <source>
        <dbReference type="ARBA" id="ARBA00022692"/>
    </source>
</evidence>
<accession>A0A1G8YPU8</accession>
<dbReference type="GO" id="GO:0005886">
    <property type="term" value="C:plasma membrane"/>
    <property type="evidence" value="ECO:0007669"/>
    <property type="project" value="UniProtKB-SubCell"/>
</dbReference>
<feature type="transmembrane region" description="Helical" evidence="9">
    <location>
        <begin position="114"/>
        <end position="134"/>
    </location>
</feature>
<feature type="transmembrane region" description="Helical" evidence="9">
    <location>
        <begin position="356"/>
        <end position="374"/>
    </location>
</feature>
<dbReference type="InterPro" id="IPR052157">
    <property type="entry name" value="BCAA_transport_permease"/>
</dbReference>